<reference evidence="8" key="1">
    <citation type="journal article" date="2019" name="Int. J. Syst. Evol. Microbiol.">
        <title>The Global Catalogue of Microorganisms (GCM) 10K type strain sequencing project: providing services to taxonomists for standard genome sequencing and annotation.</title>
        <authorList>
            <consortium name="The Broad Institute Genomics Platform"/>
            <consortium name="The Broad Institute Genome Sequencing Center for Infectious Disease"/>
            <person name="Wu L."/>
            <person name="Ma J."/>
        </authorList>
    </citation>
    <scope>NUCLEOTIDE SEQUENCE [LARGE SCALE GENOMIC DNA]</scope>
    <source>
        <strain evidence="8">JCM 18532</strain>
    </source>
</reference>
<keyword evidence="4" id="KW-0106">Calcium</keyword>
<feature type="compositionally biased region" description="Low complexity" evidence="5">
    <location>
        <begin position="26"/>
        <end position="36"/>
    </location>
</feature>
<comment type="subcellular location">
    <subcellularLocation>
        <location evidence="1">Secreted</location>
    </subcellularLocation>
</comment>
<dbReference type="InterPro" id="IPR028974">
    <property type="entry name" value="TSP_type-3_rpt"/>
</dbReference>
<evidence type="ECO:0000256" key="5">
    <source>
        <dbReference type="SAM" id="MobiDB-lite"/>
    </source>
</evidence>
<dbReference type="SUPFAM" id="SSF103647">
    <property type="entry name" value="TSP type-3 repeat"/>
    <property type="match status" value="1"/>
</dbReference>
<dbReference type="PANTHER" id="PTHR37467">
    <property type="entry name" value="EXPORTED CALCIUM-BINDING GLYCOPROTEIN-RELATED"/>
    <property type="match status" value="1"/>
</dbReference>
<keyword evidence="3" id="KW-0732">Signal</keyword>
<dbReference type="RefSeq" id="WP_345528578.1">
    <property type="nucleotide sequence ID" value="NZ_BAABKN010000023.1"/>
</dbReference>
<evidence type="ECO:0000259" key="6">
    <source>
        <dbReference type="Pfam" id="PF03495"/>
    </source>
</evidence>
<feature type="compositionally biased region" description="Basic and acidic residues" evidence="5">
    <location>
        <begin position="404"/>
        <end position="417"/>
    </location>
</feature>
<feature type="region of interest" description="Disordered" evidence="5">
    <location>
        <begin position="1"/>
        <end position="54"/>
    </location>
</feature>
<feature type="region of interest" description="Disordered" evidence="5">
    <location>
        <begin position="503"/>
        <end position="563"/>
    </location>
</feature>
<dbReference type="EMBL" id="BAABKN010000023">
    <property type="protein sequence ID" value="GAA4749809.1"/>
    <property type="molecule type" value="Genomic_DNA"/>
</dbReference>
<feature type="compositionally biased region" description="Polar residues" evidence="5">
    <location>
        <begin position="1"/>
        <end position="11"/>
    </location>
</feature>
<dbReference type="Gene3D" id="4.10.1080.10">
    <property type="entry name" value="TSP type-3 repeat"/>
    <property type="match status" value="1"/>
</dbReference>
<comment type="caution">
    <text evidence="7">The sequence shown here is derived from an EMBL/GenBank/DDBJ whole genome shotgun (WGS) entry which is preliminary data.</text>
</comment>
<feature type="region of interest" description="Disordered" evidence="5">
    <location>
        <begin position="276"/>
        <end position="417"/>
    </location>
</feature>
<evidence type="ECO:0000256" key="4">
    <source>
        <dbReference type="ARBA" id="ARBA00022837"/>
    </source>
</evidence>
<dbReference type="PANTHER" id="PTHR37467:SF1">
    <property type="entry name" value="EXPORTED CALCIUM-BINDING GLYCOPROTEIN"/>
    <property type="match status" value="1"/>
</dbReference>
<accession>A0ABP8Z8M5</accession>
<keyword evidence="2" id="KW-0964">Secreted</keyword>
<keyword evidence="8" id="KW-1185">Reference proteome</keyword>
<dbReference type="Pfam" id="PF03495">
    <property type="entry name" value="Binary_toxB"/>
    <property type="match status" value="1"/>
</dbReference>
<evidence type="ECO:0000256" key="1">
    <source>
        <dbReference type="ARBA" id="ARBA00004613"/>
    </source>
</evidence>
<dbReference type="InterPro" id="IPR053180">
    <property type="entry name" value="Ca-binding_acidic-repeat"/>
</dbReference>
<name>A0ABP8Z8M5_9ACTN</name>
<feature type="compositionally biased region" description="Basic and acidic residues" evidence="5">
    <location>
        <begin position="507"/>
        <end position="524"/>
    </location>
</feature>
<dbReference type="InterPro" id="IPR035088">
    <property type="entry name" value="PA_Ca-bd"/>
</dbReference>
<evidence type="ECO:0000313" key="8">
    <source>
        <dbReference type="Proteomes" id="UP001499882"/>
    </source>
</evidence>
<evidence type="ECO:0000313" key="7">
    <source>
        <dbReference type="EMBL" id="GAA4749809.1"/>
    </source>
</evidence>
<feature type="domain" description="Protective antigen Ca-binding" evidence="6">
    <location>
        <begin position="496"/>
        <end position="538"/>
    </location>
</feature>
<dbReference type="Pfam" id="PF18884">
    <property type="entry name" value="TSP3_bac"/>
    <property type="match status" value="7"/>
</dbReference>
<dbReference type="InterPro" id="IPR059100">
    <property type="entry name" value="TSP3_bac"/>
</dbReference>
<protein>
    <recommendedName>
        <fullName evidence="6">Protective antigen Ca-binding domain-containing protein</fullName>
    </recommendedName>
</protein>
<evidence type="ECO:0000256" key="3">
    <source>
        <dbReference type="ARBA" id="ARBA00022729"/>
    </source>
</evidence>
<organism evidence="7 8">
    <name type="scientific">Nocardioides endophyticus</name>
    <dbReference type="NCBI Taxonomy" id="1353775"/>
    <lineage>
        <taxon>Bacteria</taxon>
        <taxon>Bacillati</taxon>
        <taxon>Actinomycetota</taxon>
        <taxon>Actinomycetes</taxon>
        <taxon>Propionibacteriales</taxon>
        <taxon>Nocardioidaceae</taxon>
        <taxon>Nocardioides</taxon>
    </lineage>
</organism>
<dbReference type="Proteomes" id="UP001499882">
    <property type="component" value="Unassembled WGS sequence"/>
</dbReference>
<sequence>MTGAAGSTATPRASADARNLGGTGLAGTPLPLLSSAHSEATTGAPSPDLTTATTAPVTVPGLVDLGLSTSTAQARTTADGSCLPVGALSSASTATTAGATVVPANIPGLGDVSVLTLPKDVATSQHTQLVGRTGGDAVRATASGSTVDVELLGGAATIKVLDPAVLTATAGGTSGSADVTYDAPAVSVVAGGQSYAVPSNGSPVSIALPANPGLSLEVSAPGLASQTESADGSSASGSATVLHVALGLAGSSLLDVDLLPLSAAATAPAGGVDCARSAGGGSAADPDGDGLTNAQETQYGTDPGNADTDGDGYGDGYEVVNGSDPLDSASPGAGAPGTDTDGDGVSDADELRGGTNPVNPDTDGDLLSDGGEGIRGTNPLVADTDGDGLQDGQEVLARTNPLKADTDGDRIQDGREVNGFKIPGIGVVRTNPLKTDTDGDGIKDRREARGIKIKRKVSVHGKKAHRIGLVRTDPSRKDTDRDGLGDRVEVRGFKNKRYHVRYVSNPRSKDSDRDGLGDRAEVTGKRNKRHGRMPSNPLNWDTDRGGASDGREVRAGSNPAKLG</sequence>
<proteinExistence type="predicted"/>
<feature type="compositionally biased region" description="Basic and acidic residues" evidence="5">
    <location>
        <begin position="541"/>
        <end position="554"/>
    </location>
</feature>
<evidence type="ECO:0000256" key="2">
    <source>
        <dbReference type="ARBA" id="ARBA00022525"/>
    </source>
</evidence>
<gene>
    <name evidence="7" type="ORF">GCM10023350_38680</name>
</gene>